<proteinExistence type="predicted"/>
<protein>
    <submittedName>
        <fullName evidence="6">S-adenosyl-L-methionine-dependent methyltransferase</fullName>
    </submittedName>
</protein>
<dbReference type="InterPro" id="IPR016461">
    <property type="entry name" value="COMT-like"/>
</dbReference>
<keyword evidence="2" id="KW-0808">Transferase</keyword>
<dbReference type="InterPro" id="IPR029063">
    <property type="entry name" value="SAM-dependent_MTases_sf"/>
</dbReference>
<evidence type="ECO:0000256" key="3">
    <source>
        <dbReference type="ARBA" id="ARBA00022691"/>
    </source>
</evidence>
<comment type="caution">
    <text evidence="6">The sequence shown here is derived from an EMBL/GenBank/DDBJ whole genome shotgun (WGS) entry which is preliminary data.</text>
</comment>
<feature type="region of interest" description="Disordered" evidence="4">
    <location>
        <begin position="67"/>
        <end position="88"/>
    </location>
</feature>
<reference evidence="6" key="1">
    <citation type="journal article" date="2023" name="Mol. Phylogenet. Evol.">
        <title>Genome-scale phylogeny and comparative genomics of the fungal order Sordariales.</title>
        <authorList>
            <person name="Hensen N."/>
            <person name="Bonometti L."/>
            <person name="Westerberg I."/>
            <person name="Brannstrom I.O."/>
            <person name="Guillou S."/>
            <person name="Cros-Aarteil S."/>
            <person name="Calhoun S."/>
            <person name="Haridas S."/>
            <person name="Kuo A."/>
            <person name="Mondo S."/>
            <person name="Pangilinan J."/>
            <person name="Riley R."/>
            <person name="LaButti K."/>
            <person name="Andreopoulos B."/>
            <person name="Lipzen A."/>
            <person name="Chen C."/>
            <person name="Yan M."/>
            <person name="Daum C."/>
            <person name="Ng V."/>
            <person name="Clum A."/>
            <person name="Steindorff A."/>
            <person name="Ohm R.A."/>
            <person name="Martin F."/>
            <person name="Silar P."/>
            <person name="Natvig D.O."/>
            <person name="Lalanne C."/>
            <person name="Gautier V."/>
            <person name="Ament-Velasquez S.L."/>
            <person name="Kruys A."/>
            <person name="Hutchinson M.I."/>
            <person name="Powell A.J."/>
            <person name="Barry K."/>
            <person name="Miller A.N."/>
            <person name="Grigoriev I.V."/>
            <person name="Debuchy R."/>
            <person name="Gladieux P."/>
            <person name="Hiltunen Thoren M."/>
            <person name="Johannesson H."/>
        </authorList>
    </citation>
    <scope>NUCLEOTIDE SEQUENCE</scope>
    <source>
        <strain evidence="6">CBS 333.67</strain>
    </source>
</reference>
<dbReference type="GO" id="GO:0032259">
    <property type="term" value="P:methylation"/>
    <property type="evidence" value="ECO:0007669"/>
    <property type="project" value="UniProtKB-KW"/>
</dbReference>
<evidence type="ECO:0000313" key="6">
    <source>
        <dbReference type="EMBL" id="KAK3306491.1"/>
    </source>
</evidence>
<evidence type="ECO:0000256" key="2">
    <source>
        <dbReference type="ARBA" id="ARBA00022679"/>
    </source>
</evidence>
<dbReference type="Gene3D" id="3.40.50.150">
    <property type="entry name" value="Vaccinia Virus protein VP39"/>
    <property type="match status" value="1"/>
</dbReference>
<dbReference type="InterPro" id="IPR036388">
    <property type="entry name" value="WH-like_DNA-bd_sf"/>
</dbReference>
<evidence type="ECO:0000256" key="4">
    <source>
        <dbReference type="SAM" id="MobiDB-lite"/>
    </source>
</evidence>
<feature type="region of interest" description="Disordered" evidence="4">
    <location>
        <begin position="132"/>
        <end position="188"/>
    </location>
</feature>
<organism evidence="6 7">
    <name type="scientific">Chaetomium strumarium</name>
    <dbReference type="NCBI Taxonomy" id="1170767"/>
    <lineage>
        <taxon>Eukaryota</taxon>
        <taxon>Fungi</taxon>
        <taxon>Dikarya</taxon>
        <taxon>Ascomycota</taxon>
        <taxon>Pezizomycotina</taxon>
        <taxon>Sordariomycetes</taxon>
        <taxon>Sordariomycetidae</taxon>
        <taxon>Sordariales</taxon>
        <taxon>Chaetomiaceae</taxon>
        <taxon>Chaetomium</taxon>
    </lineage>
</organism>
<dbReference type="SUPFAM" id="SSF53335">
    <property type="entry name" value="S-adenosyl-L-methionine-dependent methyltransferases"/>
    <property type="match status" value="1"/>
</dbReference>
<keyword evidence="1 6" id="KW-0489">Methyltransferase</keyword>
<dbReference type="Gene3D" id="1.10.10.10">
    <property type="entry name" value="Winged helix-like DNA-binding domain superfamily/Winged helix DNA-binding domain"/>
    <property type="match status" value="1"/>
</dbReference>
<feature type="compositionally biased region" description="Low complexity" evidence="4">
    <location>
        <begin position="168"/>
        <end position="179"/>
    </location>
</feature>
<accession>A0AAJ0GUM3</accession>
<keyword evidence="3" id="KW-0949">S-adenosyl-L-methionine</keyword>
<dbReference type="RefSeq" id="XP_062722271.1">
    <property type="nucleotide sequence ID" value="XM_062864712.1"/>
</dbReference>
<evidence type="ECO:0000313" key="7">
    <source>
        <dbReference type="Proteomes" id="UP001273166"/>
    </source>
</evidence>
<dbReference type="Pfam" id="PF00891">
    <property type="entry name" value="Methyltransf_2"/>
    <property type="match status" value="1"/>
</dbReference>
<dbReference type="PROSITE" id="PS51683">
    <property type="entry name" value="SAM_OMT_II"/>
    <property type="match status" value="1"/>
</dbReference>
<name>A0AAJ0GUM3_9PEZI</name>
<dbReference type="GO" id="GO:0008171">
    <property type="term" value="F:O-methyltransferase activity"/>
    <property type="evidence" value="ECO:0007669"/>
    <property type="project" value="InterPro"/>
</dbReference>
<reference evidence="6" key="2">
    <citation type="submission" date="2023-06" db="EMBL/GenBank/DDBJ databases">
        <authorList>
            <consortium name="Lawrence Berkeley National Laboratory"/>
            <person name="Mondo S.J."/>
            <person name="Hensen N."/>
            <person name="Bonometti L."/>
            <person name="Westerberg I."/>
            <person name="Brannstrom I.O."/>
            <person name="Guillou S."/>
            <person name="Cros-Aarteil S."/>
            <person name="Calhoun S."/>
            <person name="Haridas S."/>
            <person name="Kuo A."/>
            <person name="Pangilinan J."/>
            <person name="Riley R."/>
            <person name="Labutti K."/>
            <person name="Andreopoulos B."/>
            <person name="Lipzen A."/>
            <person name="Chen C."/>
            <person name="Yanf M."/>
            <person name="Daum C."/>
            <person name="Ng V."/>
            <person name="Clum A."/>
            <person name="Steindorff A."/>
            <person name="Ohm R."/>
            <person name="Martin F."/>
            <person name="Silar P."/>
            <person name="Natvig D."/>
            <person name="Lalanne C."/>
            <person name="Gautier V."/>
            <person name="Ament-Velasquez S.L."/>
            <person name="Kruys A."/>
            <person name="Hutchinson M.I."/>
            <person name="Powell A.J."/>
            <person name="Barry K."/>
            <person name="Miller A.N."/>
            <person name="Grigoriev I.V."/>
            <person name="Debuchy R."/>
            <person name="Gladieux P."/>
            <person name="Thoren M.H."/>
            <person name="Johannesson H."/>
        </authorList>
    </citation>
    <scope>NUCLEOTIDE SEQUENCE</scope>
    <source>
        <strain evidence="6">CBS 333.67</strain>
    </source>
</reference>
<dbReference type="EMBL" id="JAUDZG010000003">
    <property type="protein sequence ID" value="KAK3306491.1"/>
    <property type="molecule type" value="Genomic_DNA"/>
</dbReference>
<feature type="domain" description="O-methyltransferase C-terminal" evidence="5">
    <location>
        <begin position="423"/>
        <end position="576"/>
    </location>
</feature>
<dbReference type="GeneID" id="87883541"/>
<gene>
    <name evidence="6" type="ORF">B0T15DRAFT_393986</name>
</gene>
<dbReference type="PANTHER" id="PTHR43712">
    <property type="entry name" value="PUTATIVE (AFU_ORTHOLOGUE AFUA_4G14580)-RELATED"/>
    <property type="match status" value="1"/>
</dbReference>
<dbReference type="PANTHER" id="PTHR43712:SF2">
    <property type="entry name" value="O-METHYLTRANSFERASE CICE"/>
    <property type="match status" value="1"/>
</dbReference>
<dbReference type="InterPro" id="IPR001077">
    <property type="entry name" value="COMT_C"/>
</dbReference>
<evidence type="ECO:0000256" key="1">
    <source>
        <dbReference type="ARBA" id="ARBA00022603"/>
    </source>
</evidence>
<dbReference type="AlphaFoldDB" id="A0AAJ0GUM3"/>
<keyword evidence="7" id="KW-1185">Reference proteome</keyword>
<dbReference type="Proteomes" id="UP001273166">
    <property type="component" value="Unassembled WGS sequence"/>
</dbReference>
<sequence>MAAHLLNDCAVPNHVELTTGFALSSGSDAVEGCEIVQEIDDYFATSTIDGRSPVPLPDTRLVLRLGGDGERDAHGMSDGQTKAVQEDETRPLMATPQTTMDLNEATGPELGHRHSTLLTEMTHRHPKLEAKWDSDFSPVPRNKSSSNIDLAGTSKMRHSDSEELVPKANGSNANGNCSSIPSPNFANPASDQNRLLHLADVITRNISPQAAADDGRGIRAANAALELAAAVRPPTDTVMGWFATMSVISAVRLFMHWKAFDMIPSGEGESITYAALAERVSAEEGLVVRVASMLTSSHVLAHHSGFPDDQAPRLSHTPTSLLLLSGQSMAAMFSLMYTNVVQVSSVLPEYFDCYGRTEPLGPAHIPTSYLAGQPEEPYFALLKKDEAALRDFNLAMRISSRRVPVTGMYDMSRVLQAALDGRETVWVDVGGGDGHTVKEFLKAYPGLKPEQCVVQDLEEVVVAAREQDDEELSGVRWMKMDFLHDAPLKGALVYYLRHILRDYSDAVAITILSNVARALTDPASRVLISEQLNPDVASTAGPPPLYAAFKDFSMLSIGGKERSLRQFEEVAGAAGLKVSGVFRDRATPHAVVELALK</sequence>
<evidence type="ECO:0000259" key="5">
    <source>
        <dbReference type="Pfam" id="PF00891"/>
    </source>
</evidence>